<feature type="region of interest" description="Disordered" evidence="2">
    <location>
        <begin position="216"/>
        <end position="388"/>
    </location>
</feature>
<feature type="domain" description="TEA" evidence="3">
    <location>
        <begin position="406"/>
        <end position="473"/>
    </location>
</feature>
<gene>
    <name evidence="4" type="ORF">HYPBUDRAFT_6375</name>
</gene>
<dbReference type="RefSeq" id="XP_020076149.1">
    <property type="nucleotide sequence ID" value="XM_020223571.1"/>
</dbReference>
<reference evidence="5" key="1">
    <citation type="submission" date="2016-05" db="EMBL/GenBank/DDBJ databases">
        <title>Comparative genomics of biotechnologically important yeasts.</title>
        <authorList>
            <consortium name="DOE Joint Genome Institute"/>
            <person name="Riley R."/>
            <person name="Haridas S."/>
            <person name="Wolfe K.H."/>
            <person name="Lopes M.R."/>
            <person name="Hittinger C.T."/>
            <person name="Goker M."/>
            <person name="Salamov A."/>
            <person name="Wisecaver J."/>
            <person name="Long T.M."/>
            <person name="Aerts A.L."/>
            <person name="Barry K."/>
            <person name="Choi C."/>
            <person name="Clum A."/>
            <person name="Coughlan A.Y."/>
            <person name="Deshpande S."/>
            <person name="Douglass A.P."/>
            <person name="Hanson S.J."/>
            <person name="Klenk H.-P."/>
            <person name="Labutti K."/>
            <person name="Lapidus A."/>
            <person name="Lindquist E."/>
            <person name="Lipzen A."/>
            <person name="Meier-Kolthoff J.P."/>
            <person name="Ohm R.A."/>
            <person name="Otillar R.P."/>
            <person name="Pangilinan J."/>
            <person name="Peng Y."/>
            <person name="Rokas A."/>
            <person name="Rosa C.A."/>
            <person name="Scheuner C."/>
            <person name="Sibirny A.A."/>
            <person name="Slot J.C."/>
            <person name="Stielow J.B."/>
            <person name="Sun H."/>
            <person name="Kurtzman C.P."/>
            <person name="Blackwell M."/>
            <person name="Grigoriev I.V."/>
            <person name="Jeffries T.W."/>
        </authorList>
    </citation>
    <scope>NUCLEOTIDE SEQUENCE [LARGE SCALE GENOMIC DNA]</scope>
    <source>
        <strain evidence="5">NRRL Y-1933</strain>
    </source>
</reference>
<feature type="region of interest" description="Disordered" evidence="2">
    <location>
        <begin position="936"/>
        <end position="959"/>
    </location>
</feature>
<evidence type="ECO:0000259" key="3">
    <source>
        <dbReference type="Pfam" id="PF01285"/>
    </source>
</evidence>
<protein>
    <recommendedName>
        <fullName evidence="3">TEA domain-containing protein</fullName>
    </recommendedName>
</protein>
<evidence type="ECO:0000256" key="1">
    <source>
        <dbReference type="ARBA" id="ARBA00008421"/>
    </source>
</evidence>
<feature type="compositionally biased region" description="Basic and acidic residues" evidence="2">
    <location>
        <begin position="175"/>
        <end position="186"/>
    </location>
</feature>
<feature type="compositionally biased region" description="Low complexity" evidence="2">
    <location>
        <begin position="96"/>
        <end position="105"/>
    </location>
</feature>
<evidence type="ECO:0000313" key="5">
    <source>
        <dbReference type="Proteomes" id="UP000095085"/>
    </source>
</evidence>
<feature type="region of interest" description="Disordered" evidence="2">
    <location>
        <begin position="1"/>
        <end position="43"/>
    </location>
</feature>
<feature type="compositionally biased region" description="Polar residues" evidence="2">
    <location>
        <begin position="138"/>
        <end position="160"/>
    </location>
</feature>
<keyword evidence="5" id="KW-1185">Reference proteome</keyword>
<sequence>MVTNNSNSGGNNGAASGNLLQVPPQTPRASSHRRSGSGSGLGGLSGSGVTPSFSFGLGFLPSFQFNSPRNLNLVNSFSPHRFFHSSNELLRVVSSSNGTSSSFNKSGGGLDASSMPAPANCSSHKKNNSIPSAADIFNSLTPPNSSKSNQNKFMDSLTSSVKKEPKSPISIKLNQKHDFDSLDHNDSMDSKNDMDIWSLANDDSNSQNLTINLTSIYEDETTETPKRKNDNSSRFLTPNKLMLNTKPIINVQDVENPESNNDHSTTESNSKNDDDTDDEMDKDDDNDDDSENNDFRKNHVFDDKNRLKSAPSLVTIKPTNLDQLPKSSPSDPGVIKKKRKISSNSSSTSDSPSKAIASQIDTIASPSKRGGSNLAPIQNSSTPLRNPDNSTHLVNVHDESGNVVARVWNSELDEMLLKSYAKFKVFKENQLLDSTSTLKNTSQNKILSRMLYNKTGILRNSKQIASRLFRLTKTKIPAASRAPLKIQTSPNNSYDDVVKTPLNKLAAARSASTTGLNNNDIDRELDQLLSSTPIDDIDLTSVLKDSGIDLSNTNISIKSDHDKQNPNILTNIDTSSVPQRNAPTESKFKLEPKLFNIQYKKDSSQATSVHHFTQLDTSYISKTPVTGSNLKRKLRFTEAILTEFEKFSKTLKENELPIWYISTRFDLKSKLSQHPNQGFDSTLMFNCENGDYSSTLKIEVPVSKDDPRQFLHWKCCTYVYMDKNLLFKSTEAINGYKDNQNTKFDLHVPFLKKFWSGYLSYFNNGSYDADEVQKLFIMQVLFEDDNEDGNNDAFPNSDLLQGCLLYEFKAKGEHLGISKLNFLTLLGDDQENDDDNETVLAGSSPYRTLSPKRNDDMFRSPNLIQRRQSFQSNHLKIDTNKANLNNDIDRLGPSSAPLYNPKFNQKFATPHNNRRQMFNQTSSISEKAASFLAQTVSSNPHPNLSHSQSTGNLHDFNPHYQKQISPLANRSSQNKSSNSSSPYLANSQLGTPASFVTSTPAKDFKLSTDATGNQISSSIQRPLPPQSSMSTPLLLNKYPSVSSGMNMNPNMPMNMPMNMMNPGLPMNIPMNVNINDLDAQNLSSPGFMVNMGNNGMVNPLLPQTQYSPSAAQQTQLQHQEQQKMMMYMLQLQQQQQIALNQHNQPTLVQQKKQQSNKMKPSAQPLNHQQQQSQMMQKITAQRPFIQYPQSNNPVNSSRPKSDNKENVRPNAPMQIKFGPILGYDPSKNNKANDKSKSSLNNKAASSMSKFPVNPQVTMYDPERK</sequence>
<feature type="compositionally biased region" description="Acidic residues" evidence="2">
    <location>
        <begin position="274"/>
        <end position="292"/>
    </location>
</feature>
<feature type="compositionally biased region" description="Polar residues" evidence="2">
    <location>
        <begin position="375"/>
        <end position="388"/>
    </location>
</feature>
<feature type="region of interest" description="Disordered" evidence="2">
    <location>
        <begin position="834"/>
        <end position="858"/>
    </location>
</feature>
<dbReference type="GO" id="GO:0003700">
    <property type="term" value="F:DNA-binding transcription factor activity"/>
    <property type="evidence" value="ECO:0007669"/>
    <property type="project" value="InterPro"/>
</dbReference>
<accession>A0A1E4RII0</accession>
<feature type="compositionally biased region" description="Basic and acidic residues" evidence="2">
    <location>
        <begin position="260"/>
        <end position="273"/>
    </location>
</feature>
<feature type="compositionally biased region" description="Polar residues" evidence="2">
    <location>
        <begin position="936"/>
        <end position="952"/>
    </location>
</feature>
<evidence type="ECO:0000313" key="4">
    <source>
        <dbReference type="EMBL" id="ODV67082.1"/>
    </source>
</evidence>
<dbReference type="AlphaFoldDB" id="A0A1E4RII0"/>
<feature type="region of interest" description="Disordered" evidence="2">
    <location>
        <begin position="96"/>
        <end position="186"/>
    </location>
</feature>
<dbReference type="Proteomes" id="UP000095085">
    <property type="component" value="Unassembled WGS sequence"/>
</dbReference>
<dbReference type="GeneID" id="30998120"/>
<dbReference type="EMBL" id="KV454541">
    <property type="protein sequence ID" value="ODV67082.1"/>
    <property type="molecule type" value="Genomic_DNA"/>
</dbReference>
<feature type="region of interest" description="Disordered" evidence="2">
    <location>
        <begin position="1146"/>
        <end position="1264"/>
    </location>
</feature>
<feature type="compositionally biased region" description="Polar residues" evidence="2">
    <location>
        <begin position="565"/>
        <end position="584"/>
    </location>
</feature>
<name>A0A1E4RII0_9ASCO</name>
<feature type="compositionally biased region" description="Low complexity" evidence="2">
    <location>
        <begin position="1237"/>
        <end position="1249"/>
    </location>
</feature>
<feature type="compositionally biased region" description="Polar residues" evidence="2">
    <location>
        <begin position="1146"/>
        <end position="1167"/>
    </location>
</feature>
<evidence type="ECO:0000256" key="2">
    <source>
        <dbReference type="SAM" id="MobiDB-lite"/>
    </source>
</evidence>
<feature type="compositionally biased region" description="Polar residues" evidence="2">
    <location>
        <begin position="902"/>
        <end position="913"/>
    </location>
</feature>
<dbReference type="Gene3D" id="6.10.20.40">
    <property type="entry name" value="TEA/ATTS domain"/>
    <property type="match status" value="1"/>
</dbReference>
<feature type="compositionally biased region" description="Polar residues" evidence="2">
    <location>
        <begin position="317"/>
        <end position="330"/>
    </location>
</feature>
<dbReference type="Pfam" id="PF01285">
    <property type="entry name" value="TEA"/>
    <property type="match status" value="1"/>
</dbReference>
<dbReference type="OrthoDB" id="10006572at2759"/>
<organism evidence="4 5">
    <name type="scientific">Hyphopichia burtonii NRRL Y-1933</name>
    <dbReference type="NCBI Taxonomy" id="984485"/>
    <lineage>
        <taxon>Eukaryota</taxon>
        <taxon>Fungi</taxon>
        <taxon>Dikarya</taxon>
        <taxon>Ascomycota</taxon>
        <taxon>Saccharomycotina</taxon>
        <taxon>Pichiomycetes</taxon>
        <taxon>Debaryomycetaceae</taxon>
        <taxon>Hyphopichia</taxon>
    </lineage>
</organism>
<feature type="region of interest" description="Disordered" evidence="2">
    <location>
        <begin position="884"/>
        <end position="913"/>
    </location>
</feature>
<feature type="region of interest" description="Disordered" evidence="2">
    <location>
        <begin position="559"/>
        <end position="585"/>
    </location>
</feature>
<feature type="compositionally biased region" description="Polar residues" evidence="2">
    <location>
        <begin position="1187"/>
        <end position="1198"/>
    </location>
</feature>
<feature type="compositionally biased region" description="Low complexity" evidence="2">
    <location>
        <begin position="1"/>
        <end position="18"/>
    </location>
</feature>
<dbReference type="InterPro" id="IPR000818">
    <property type="entry name" value="TEA/ATTS_dom"/>
</dbReference>
<feature type="compositionally biased region" description="Low complexity" evidence="2">
    <location>
        <begin position="342"/>
        <end position="354"/>
    </location>
</feature>
<comment type="similarity">
    <text evidence="1">Belongs to the TEC1 family.</text>
</comment>
<dbReference type="InterPro" id="IPR038096">
    <property type="entry name" value="TEA/ATTS_sf"/>
</dbReference>
<proteinExistence type="inferred from homology"/>
<feature type="compositionally biased region" description="Basic and acidic residues" evidence="2">
    <location>
        <begin position="293"/>
        <end position="306"/>
    </location>
</feature>